<name>A0AAW0J9U0_QUESU</name>
<sequence length="227" mass="25121">MRCGSAFSLGQHSIVKQLSLGIIKQSSPQLIQSYQSSHSVKPKNPSLFSFGNAIFVDVRRIGKRNWDEFSAADQLPRGIGKLINLRHLELEETSSLTELPKGIGKLSSLRTLTKFIVSGDDNNEARNIEMLKNLKHLQGVLCLDGLGNIVSGVEAEKAELKHKEKLIGLTLEFFVQKIEEAMEDHVDDVIEALQPNPNLESLHNLDISLAWVAGDSSIHALQVSYLD</sequence>
<gene>
    <name evidence="2" type="ORF">CFP56_035317</name>
</gene>
<proteinExistence type="predicted"/>
<organism evidence="2 3">
    <name type="scientific">Quercus suber</name>
    <name type="common">Cork oak</name>
    <dbReference type="NCBI Taxonomy" id="58331"/>
    <lineage>
        <taxon>Eukaryota</taxon>
        <taxon>Viridiplantae</taxon>
        <taxon>Streptophyta</taxon>
        <taxon>Embryophyta</taxon>
        <taxon>Tracheophyta</taxon>
        <taxon>Spermatophyta</taxon>
        <taxon>Magnoliopsida</taxon>
        <taxon>eudicotyledons</taxon>
        <taxon>Gunneridae</taxon>
        <taxon>Pentapetalae</taxon>
        <taxon>rosids</taxon>
        <taxon>fabids</taxon>
        <taxon>Fagales</taxon>
        <taxon>Fagaceae</taxon>
        <taxon>Quercus</taxon>
    </lineage>
</organism>
<dbReference type="PANTHER" id="PTHR47186">
    <property type="entry name" value="LEUCINE-RICH REPEAT-CONTAINING PROTEIN 57"/>
    <property type="match status" value="1"/>
</dbReference>
<dbReference type="SUPFAM" id="SSF52058">
    <property type="entry name" value="L domain-like"/>
    <property type="match status" value="1"/>
</dbReference>
<reference evidence="2 3" key="1">
    <citation type="journal article" date="2018" name="Sci. Data">
        <title>The draft genome sequence of cork oak.</title>
        <authorList>
            <person name="Ramos A.M."/>
            <person name="Usie A."/>
            <person name="Barbosa P."/>
            <person name="Barros P.M."/>
            <person name="Capote T."/>
            <person name="Chaves I."/>
            <person name="Simoes F."/>
            <person name="Abreu I."/>
            <person name="Carrasquinho I."/>
            <person name="Faro C."/>
            <person name="Guimaraes J.B."/>
            <person name="Mendonca D."/>
            <person name="Nobrega F."/>
            <person name="Rodrigues L."/>
            <person name="Saibo N.J.M."/>
            <person name="Varela M.C."/>
            <person name="Egas C."/>
            <person name="Matos J."/>
            <person name="Miguel C.M."/>
            <person name="Oliveira M.M."/>
            <person name="Ricardo C.P."/>
            <person name="Goncalves S."/>
        </authorList>
    </citation>
    <scope>NUCLEOTIDE SEQUENCE [LARGE SCALE GENOMIC DNA]</scope>
    <source>
        <strain evidence="3">cv. HL8</strain>
    </source>
</reference>
<dbReference type="EMBL" id="PKMF04000626">
    <property type="protein sequence ID" value="KAK7823608.1"/>
    <property type="molecule type" value="Genomic_DNA"/>
</dbReference>
<evidence type="ECO:0000313" key="3">
    <source>
        <dbReference type="Proteomes" id="UP000237347"/>
    </source>
</evidence>
<evidence type="ECO:0000313" key="2">
    <source>
        <dbReference type="EMBL" id="KAK7823608.1"/>
    </source>
</evidence>
<dbReference type="AlphaFoldDB" id="A0AAW0J9U0"/>
<dbReference type="Pfam" id="PF25019">
    <property type="entry name" value="LRR_R13L1-DRL21"/>
    <property type="match status" value="1"/>
</dbReference>
<dbReference type="Gene3D" id="3.80.10.10">
    <property type="entry name" value="Ribonuclease Inhibitor"/>
    <property type="match status" value="1"/>
</dbReference>
<evidence type="ECO:0000259" key="1">
    <source>
        <dbReference type="Pfam" id="PF25019"/>
    </source>
</evidence>
<protein>
    <submittedName>
        <fullName evidence="2">Disease resistance protein</fullName>
    </submittedName>
</protein>
<feature type="domain" description="R13L1/DRL21-like LRR repeat region" evidence="1">
    <location>
        <begin position="128"/>
        <end position="203"/>
    </location>
</feature>
<accession>A0AAW0J9U0</accession>
<dbReference type="Proteomes" id="UP000237347">
    <property type="component" value="Unassembled WGS sequence"/>
</dbReference>
<comment type="caution">
    <text evidence="2">The sequence shown here is derived from an EMBL/GenBank/DDBJ whole genome shotgun (WGS) entry which is preliminary data.</text>
</comment>
<keyword evidence="3" id="KW-1185">Reference proteome</keyword>
<dbReference type="PANTHER" id="PTHR47186:SF42">
    <property type="entry name" value="DISEASE RESISTANCE RPP13-LIKE PROTEIN 1"/>
    <property type="match status" value="1"/>
</dbReference>
<dbReference type="InterPro" id="IPR056789">
    <property type="entry name" value="LRR_R13L1-DRL21"/>
</dbReference>
<dbReference type="InterPro" id="IPR032675">
    <property type="entry name" value="LRR_dom_sf"/>
</dbReference>